<feature type="region of interest" description="Disordered" evidence="1">
    <location>
        <begin position="1"/>
        <end position="59"/>
    </location>
</feature>
<keyword evidence="3" id="KW-1185">Reference proteome</keyword>
<evidence type="ECO:0000313" key="2">
    <source>
        <dbReference type="EMBL" id="OJT05128.1"/>
    </source>
</evidence>
<feature type="compositionally biased region" description="Pro residues" evidence="1">
    <location>
        <begin position="19"/>
        <end position="29"/>
    </location>
</feature>
<feature type="compositionally biased region" description="Polar residues" evidence="1">
    <location>
        <begin position="107"/>
        <end position="117"/>
    </location>
</feature>
<evidence type="ECO:0000313" key="3">
    <source>
        <dbReference type="Proteomes" id="UP000184267"/>
    </source>
</evidence>
<gene>
    <name evidence="2" type="ORF">TRAPUB_4089</name>
</gene>
<feature type="compositionally biased region" description="Basic and acidic residues" evidence="1">
    <location>
        <begin position="43"/>
        <end position="56"/>
    </location>
</feature>
<reference evidence="2 3" key="1">
    <citation type="submission" date="2016-10" db="EMBL/GenBank/DDBJ databases">
        <title>Genome sequence of the basidiomycete white-rot fungus Trametes pubescens.</title>
        <authorList>
            <person name="Makela M.R."/>
            <person name="Granchi Z."/>
            <person name="Peng M."/>
            <person name="De Vries R.P."/>
            <person name="Grigoriev I."/>
            <person name="Riley R."/>
            <person name="Hilden K."/>
        </authorList>
    </citation>
    <scope>NUCLEOTIDE SEQUENCE [LARGE SCALE GENOMIC DNA]</scope>
    <source>
        <strain evidence="2 3">FBCC735</strain>
    </source>
</reference>
<accession>A0A1M2VC17</accession>
<dbReference type="Proteomes" id="UP000184267">
    <property type="component" value="Unassembled WGS sequence"/>
</dbReference>
<comment type="caution">
    <text evidence="2">The sequence shown here is derived from an EMBL/GenBank/DDBJ whole genome shotgun (WGS) entry which is preliminary data.</text>
</comment>
<name>A0A1M2VC17_TRAPU</name>
<feature type="compositionally biased region" description="Basic and acidic residues" evidence="1">
    <location>
        <begin position="120"/>
        <end position="130"/>
    </location>
</feature>
<sequence length="130" mass="13919">MPQHPYEPAPDGAGTPEALPDPPTPPQPPSTLSRSAVPVAHPSVERRPPRNLEVKRPKTRATMRVDWEEAVDGCHRGRVAGDSSEVSARRGVVALGEIRHKEASERGTATSALATAQTKKHQESDEGGHS</sequence>
<dbReference type="EMBL" id="MNAD01001485">
    <property type="protein sequence ID" value="OJT05128.1"/>
    <property type="molecule type" value="Genomic_DNA"/>
</dbReference>
<dbReference type="AlphaFoldDB" id="A0A1M2VC17"/>
<evidence type="ECO:0000256" key="1">
    <source>
        <dbReference type="SAM" id="MobiDB-lite"/>
    </source>
</evidence>
<organism evidence="2 3">
    <name type="scientific">Trametes pubescens</name>
    <name type="common">White-rot fungus</name>
    <dbReference type="NCBI Taxonomy" id="154538"/>
    <lineage>
        <taxon>Eukaryota</taxon>
        <taxon>Fungi</taxon>
        <taxon>Dikarya</taxon>
        <taxon>Basidiomycota</taxon>
        <taxon>Agaricomycotina</taxon>
        <taxon>Agaricomycetes</taxon>
        <taxon>Polyporales</taxon>
        <taxon>Polyporaceae</taxon>
        <taxon>Trametes</taxon>
    </lineage>
</organism>
<proteinExistence type="predicted"/>
<feature type="region of interest" description="Disordered" evidence="1">
    <location>
        <begin position="99"/>
        <end position="130"/>
    </location>
</feature>
<protein>
    <submittedName>
        <fullName evidence="2">Uncharacterized protein</fullName>
    </submittedName>
</protein>